<comment type="caution">
    <text evidence="2">The sequence shown here is derived from an EMBL/GenBank/DDBJ whole genome shotgun (WGS) entry which is preliminary data.</text>
</comment>
<accession>A0AA39L9R2</accession>
<organism evidence="2 3">
    <name type="scientific">Sarocladium strictum</name>
    <name type="common">Black bundle disease fungus</name>
    <name type="synonym">Acremonium strictum</name>
    <dbReference type="NCBI Taxonomy" id="5046"/>
    <lineage>
        <taxon>Eukaryota</taxon>
        <taxon>Fungi</taxon>
        <taxon>Dikarya</taxon>
        <taxon>Ascomycota</taxon>
        <taxon>Pezizomycotina</taxon>
        <taxon>Sordariomycetes</taxon>
        <taxon>Hypocreomycetidae</taxon>
        <taxon>Hypocreales</taxon>
        <taxon>Sarocladiaceae</taxon>
        <taxon>Sarocladium</taxon>
    </lineage>
</organism>
<keyword evidence="3" id="KW-1185">Reference proteome</keyword>
<dbReference type="Proteomes" id="UP001175261">
    <property type="component" value="Unassembled WGS sequence"/>
</dbReference>
<feature type="compositionally biased region" description="Basic and acidic residues" evidence="1">
    <location>
        <begin position="401"/>
        <end position="413"/>
    </location>
</feature>
<sequence length="695" mass="73277">MLNKRQNQIIFPPADGPCPQNRGQEPFSCFSNDCIDTPGPGLCNIQTQEGFPICGCCTFDEVLCSACGGDAGGGICKGTKTTGVLEVAFQGCPCSNDDGIDPGDTSKICPEHIGDGRNTFTCDNEACGGCTETAGICDKRFAGKDSAGRGFFVKCAGCPAGDIACDTCGGDDGNGRCAGQPGSAVGKPYEGCNCGKTGSAIPPIIPIFPFPVPPPFFPPPPPGTPQPEKQCSLIPGDIKCADCGGQSGWCQEGPDAGCMCQEDCPAEDEKPTCVAEDCQGEENEKCTVGPHADCECNKDQPECPEGDEILGCDECGGTDDKNKCKGLEEENDKWKGCDCIDVQPDEDDYQAFTDADIDAWDRILASLPPADSDPGQGTDPDQPREHPSNDPKCGGNQVDKIPSKVKLDDGEKAPKELQYMMREVLCNDKCESPPGINPNAVAATQVQDGCEIAIVLPNDVEAYAYRGTHSQGDQWQECWDSFANITEKCVKDDPATGWVNGPDDYHFYQSGYRKLNGEGSLHAPLDGSNTLPDADEKEVAIPYTTPGDNGVQCTADDRGGWMADCWGLADNFTDDQDICSNDGTVCAQPRKSSVCKANGGRCDDNGSDTMDISSYCVLASQSSCSIVLADKLSSFGFDGYSCVKGKVVKELVAREASANGCGGTPDQGRVALWPVNDGKSMLCMTGSEHPGVCGV</sequence>
<dbReference type="EMBL" id="JAPDFR010000002">
    <property type="protein sequence ID" value="KAK0389089.1"/>
    <property type="molecule type" value="Genomic_DNA"/>
</dbReference>
<protein>
    <submittedName>
        <fullName evidence="2">Uncharacterized protein</fullName>
    </submittedName>
</protein>
<feature type="region of interest" description="Disordered" evidence="1">
    <location>
        <begin position="366"/>
        <end position="413"/>
    </location>
</feature>
<dbReference type="AlphaFoldDB" id="A0AA39L9R2"/>
<evidence type="ECO:0000256" key="1">
    <source>
        <dbReference type="SAM" id="MobiDB-lite"/>
    </source>
</evidence>
<name>A0AA39L9R2_SARSR</name>
<proteinExistence type="predicted"/>
<reference evidence="2" key="1">
    <citation type="submission" date="2022-10" db="EMBL/GenBank/DDBJ databases">
        <title>Determination and structural analysis of whole genome sequence of Sarocladium strictum F4-1.</title>
        <authorList>
            <person name="Hu L."/>
            <person name="Jiang Y."/>
        </authorList>
    </citation>
    <scope>NUCLEOTIDE SEQUENCE</scope>
    <source>
        <strain evidence="2">F4-1</strain>
    </source>
</reference>
<evidence type="ECO:0000313" key="2">
    <source>
        <dbReference type="EMBL" id="KAK0389089.1"/>
    </source>
</evidence>
<gene>
    <name evidence="2" type="ORF">NLU13_2665</name>
</gene>
<evidence type="ECO:0000313" key="3">
    <source>
        <dbReference type="Proteomes" id="UP001175261"/>
    </source>
</evidence>